<feature type="region of interest" description="Disordered" evidence="1">
    <location>
        <begin position="1"/>
        <end position="62"/>
    </location>
</feature>
<name>A0A9N9LBJ7_9HELO</name>
<dbReference type="EMBL" id="CAJVRL010000110">
    <property type="protein sequence ID" value="CAG8961483.1"/>
    <property type="molecule type" value="Genomic_DNA"/>
</dbReference>
<reference evidence="2" key="1">
    <citation type="submission" date="2021-07" db="EMBL/GenBank/DDBJ databases">
        <authorList>
            <person name="Durling M."/>
        </authorList>
    </citation>
    <scope>NUCLEOTIDE SEQUENCE</scope>
</reference>
<keyword evidence="3" id="KW-1185">Reference proteome</keyword>
<dbReference type="AlphaFoldDB" id="A0A9N9LBJ7"/>
<dbReference type="Proteomes" id="UP000696280">
    <property type="component" value="Unassembled WGS sequence"/>
</dbReference>
<sequence length="642" mass="73591">MASTGGNPVYIGNMTEEEREMMRSYAANPGGPDRPRRDLNTAAPPPVPRHFTDGSLLDTNPGAIRNTKQRLEEGLKQDEQARILDGFSIPELQAAGCWGLEDAKPSNLTIPIHPIYARKMWIQRIEDIDQDPSDSDGKYENKPSLPIGTIGGTDYEGNWDAQENQIVWDALEPALRLASAMLVNSHLWPWLNGLLYGQWTHVDGNLLLGMESKDTSIQTITKYGAYQFVPRMDLSEEEQKEGNLQRMKYLADKIECSFINGAVRGIQAYGYTRAERNPYKTFVHIAPYLAYRLLDKTLTVSERLVQEAAFAKTVFGGSVGAITSMQPQAWGVGFYPVAVRVLEDWPSWMEYKMRHKDSWIVRKRKTERFEGSTFGRWPIPTRCSEWLGQQEFWDFHVSSMGRQALHAPRIIGQEWYEGKGHSSTLMGPDAKFWVPDLDISRAFPLAPAPLDGDKLEAWRYEEQRLRRKHTIDSILYNDASRKAKMNYLLKFTEYSLGYKYQMSRNLIYFGMFSTSLYIYSRASKGSYREQSLVHGAAAKEMFLAWEKAELSWITQKERFGYWTEFVGFDKIRSSIADILVVSGHLDSRKLEALDWDPSQKRVMRWRAYIDGAIMAMDGSLKQRTKTLARRLLGKEPPSWDLD</sequence>
<gene>
    <name evidence="2" type="ORF">HYFRA_00013936</name>
</gene>
<evidence type="ECO:0000313" key="3">
    <source>
        <dbReference type="Proteomes" id="UP000696280"/>
    </source>
</evidence>
<dbReference type="OrthoDB" id="10254945at2759"/>
<protein>
    <submittedName>
        <fullName evidence="2">Uncharacterized protein</fullName>
    </submittedName>
</protein>
<evidence type="ECO:0000256" key="1">
    <source>
        <dbReference type="SAM" id="MobiDB-lite"/>
    </source>
</evidence>
<evidence type="ECO:0000313" key="2">
    <source>
        <dbReference type="EMBL" id="CAG8961483.1"/>
    </source>
</evidence>
<proteinExistence type="predicted"/>
<organism evidence="2 3">
    <name type="scientific">Hymenoscyphus fraxineus</name>
    <dbReference type="NCBI Taxonomy" id="746836"/>
    <lineage>
        <taxon>Eukaryota</taxon>
        <taxon>Fungi</taxon>
        <taxon>Dikarya</taxon>
        <taxon>Ascomycota</taxon>
        <taxon>Pezizomycotina</taxon>
        <taxon>Leotiomycetes</taxon>
        <taxon>Helotiales</taxon>
        <taxon>Helotiaceae</taxon>
        <taxon>Hymenoscyphus</taxon>
    </lineage>
</organism>
<accession>A0A9N9LBJ7</accession>
<comment type="caution">
    <text evidence="2">The sequence shown here is derived from an EMBL/GenBank/DDBJ whole genome shotgun (WGS) entry which is preliminary data.</text>
</comment>